<feature type="domain" description="Laminin G" evidence="17">
    <location>
        <begin position="2371"/>
        <end position="2548"/>
    </location>
</feature>
<evidence type="ECO:0000313" key="21">
    <source>
        <dbReference type="Proteomes" id="UP000694620"/>
    </source>
</evidence>
<dbReference type="PROSITE" id="PS01186">
    <property type="entry name" value="EGF_2"/>
    <property type="match status" value="2"/>
</dbReference>
<dbReference type="FunFam" id="2.60.40.60:FF:000204">
    <property type="entry name" value="Neural-cadherin"/>
    <property type="match status" value="1"/>
</dbReference>
<dbReference type="InterPro" id="IPR002126">
    <property type="entry name" value="Cadherin-like_dom"/>
</dbReference>
<keyword evidence="2 13" id="KW-0245">EGF-like domain</keyword>
<dbReference type="SMART" id="SM00181">
    <property type="entry name" value="EGF"/>
    <property type="match status" value="4"/>
</dbReference>
<dbReference type="SMART" id="SM00112">
    <property type="entry name" value="CA"/>
    <property type="match status" value="14"/>
</dbReference>
<dbReference type="Gene3D" id="2.60.120.200">
    <property type="match status" value="2"/>
</dbReference>
<dbReference type="PROSITE" id="PS00022">
    <property type="entry name" value="EGF_1"/>
    <property type="match status" value="3"/>
</dbReference>
<dbReference type="FunFam" id="4.10.900.10:FF:000007">
    <property type="entry name" value="Cadherin 22"/>
    <property type="match status" value="1"/>
</dbReference>
<comment type="caution">
    <text evidence="13">Lacks conserved residue(s) required for the propagation of feature annotation.</text>
</comment>
<dbReference type="FunFam" id="2.60.40.60:FF:000119">
    <property type="entry name" value="neural-cadherin isoform X1"/>
    <property type="match status" value="1"/>
</dbReference>
<keyword evidence="10 13" id="KW-1015">Disulfide bond</keyword>
<dbReference type="CDD" id="cd11304">
    <property type="entry name" value="Cadherin_repeat"/>
    <property type="match status" value="15"/>
</dbReference>
<dbReference type="InterPro" id="IPR000152">
    <property type="entry name" value="EGF-type_Asp/Asn_hydroxyl_site"/>
</dbReference>
<keyword evidence="11" id="KW-0325">Glycoprotein</keyword>
<feature type="domain" description="Cadherin" evidence="19">
    <location>
        <begin position="644"/>
        <end position="750"/>
    </location>
</feature>
<evidence type="ECO:0000256" key="3">
    <source>
        <dbReference type="ARBA" id="ARBA00022692"/>
    </source>
</evidence>
<evidence type="ECO:0000256" key="14">
    <source>
        <dbReference type="RuleBase" id="RU003318"/>
    </source>
</evidence>
<dbReference type="Pfam" id="PF24811">
    <property type="entry name" value="Ig_Shg"/>
    <property type="match status" value="1"/>
</dbReference>
<feature type="disulfide bond" evidence="13">
    <location>
        <begin position="2358"/>
        <end position="2367"/>
    </location>
</feature>
<dbReference type="PRINTS" id="PR00205">
    <property type="entry name" value="CADHERIN"/>
</dbReference>
<feature type="domain" description="Cadherin" evidence="19">
    <location>
        <begin position="441"/>
        <end position="541"/>
    </location>
</feature>
<keyword evidence="21" id="KW-1185">Reference proteome</keyword>
<dbReference type="GeneTree" id="ENSGT00940000164400"/>
<dbReference type="FunFam" id="2.60.40.60:FF:000234">
    <property type="entry name" value="Si:dkey-22o22.2"/>
    <property type="match status" value="1"/>
</dbReference>
<dbReference type="InterPro" id="IPR056370">
    <property type="entry name" value="Shg-like_Ig-like"/>
</dbReference>
<dbReference type="FunFam" id="2.60.40.60:FF:000033">
    <property type="entry name" value="FAT atypical cadherin 1"/>
    <property type="match status" value="1"/>
</dbReference>
<feature type="domain" description="Cadherin" evidence="19">
    <location>
        <begin position="960"/>
        <end position="1073"/>
    </location>
</feature>
<feature type="disulfide bond" evidence="13">
    <location>
        <begin position="2118"/>
        <end position="2127"/>
    </location>
</feature>
<dbReference type="InterPro" id="IPR013320">
    <property type="entry name" value="ConA-like_dom_sf"/>
</dbReference>
<evidence type="ECO:0000256" key="13">
    <source>
        <dbReference type="PROSITE-ProRule" id="PRU00076"/>
    </source>
</evidence>
<dbReference type="Pfam" id="PF00028">
    <property type="entry name" value="Cadherin"/>
    <property type="match status" value="11"/>
</dbReference>
<dbReference type="SUPFAM" id="SSF49899">
    <property type="entry name" value="Concanavalin A-like lectins/glucanases"/>
    <property type="match status" value="2"/>
</dbReference>
<dbReference type="GO" id="GO:0005509">
    <property type="term" value="F:calcium ion binding"/>
    <property type="evidence" value="ECO:0007669"/>
    <property type="project" value="UniProtKB-UniRule"/>
</dbReference>
<dbReference type="PANTHER" id="PTHR24026:SF126">
    <property type="entry name" value="PROTOCADHERIN FAT 4"/>
    <property type="match status" value="1"/>
</dbReference>
<keyword evidence="5" id="KW-0677">Repeat</keyword>
<evidence type="ECO:0000313" key="20">
    <source>
        <dbReference type="Ensembl" id="ENSECRP00000031671.1"/>
    </source>
</evidence>
<evidence type="ECO:0000256" key="8">
    <source>
        <dbReference type="ARBA" id="ARBA00022989"/>
    </source>
</evidence>
<dbReference type="SMART" id="SM00282">
    <property type="entry name" value="LamG"/>
    <property type="match status" value="2"/>
</dbReference>
<evidence type="ECO:0000259" key="17">
    <source>
        <dbReference type="PROSITE" id="PS50025"/>
    </source>
</evidence>
<dbReference type="Gene3D" id="4.10.900.10">
    <property type="entry name" value="TCF3-CBD (Catenin binding domain)"/>
    <property type="match status" value="1"/>
</dbReference>
<evidence type="ECO:0000256" key="11">
    <source>
        <dbReference type="ARBA" id="ARBA00023180"/>
    </source>
</evidence>
<feature type="domain" description="Laminin G" evidence="17">
    <location>
        <begin position="2129"/>
        <end position="2326"/>
    </location>
</feature>
<dbReference type="Ensembl" id="ENSECRT00000032342.1">
    <property type="protein sequence ID" value="ENSECRP00000031671.1"/>
    <property type="gene ID" value="ENSECRG00000021313.1"/>
</dbReference>
<dbReference type="PROSITE" id="PS50026">
    <property type="entry name" value="EGF_3"/>
    <property type="match status" value="3"/>
</dbReference>
<dbReference type="GO" id="GO:0090251">
    <property type="term" value="P:protein localization involved in establishment of planar polarity"/>
    <property type="evidence" value="ECO:0007669"/>
    <property type="project" value="UniProtKB-ARBA"/>
</dbReference>
<dbReference type="PROSITE" id="PS00010">
    <property type="entry name" value="ASX_HYDROXYL"/>
    <property type="match status" value="1"/>
</dbReference>
<dbReference type="Proteomes" id="UP000694620">
    <property type="component" value="Chromosome 13"/>
</dbReference>
<dbReference type="FunFam" id="2.60.40.60:FF:000024">
    <property type="entry name" value="FAT atypical cadherin 3"/>
    <property type="match status" value="1"/>
</dbReference>
<proteinExistence type="predicted"/>
<dbReference type="GO" id="GO:0016327">
    <property type="term" value="C:apicolateral plasma membrane"/>
    <property type="evidence" value="ECO:0007669"/>
    <property type="project" value="UniProtKB-ARBA"/>
</dbReference>
<dbReference type="SUPFAM" id="SSF49313">
    <property type="entry name" value="Cadherin-like"/>
    <property type="match status" value="16"/>
</dbReference>
<evidence type="ECO:0000256" key="9">
    <source>
        <dbReference type="ARBA" id="ARBA00023136"/>
    </source>
</evidence>
<feature type="domain" description="EGF-like" evidence="18">
    <location>
        <begin position="2329"/>
        <end position="2368"/>
    </location>
</feature>
<evidence type="ECO:0000256" key="4">
    <source>
        <dbReference type="ARBA" id="ARBA00022729"/>
    </source>
</evidence>
<dbReference type="InterPro" id="IPR027397">
    <property type="entry name" value="Catenin-bd_sf"/>
</dbReference>
<dbReference type="Gene3D" id="2.10.25.10">
    <property type="entry name" value="Laminin"/>
    <property type="match status" value="3"/>
</dbReference>
<dbReference type="FunFam" id="2.60.40.60:FF:000157">
    <property type="entry name" value="Neural-cadherin"/>
    <property type="match status" value="1"/>
</dbReference>
<feature type="domain" description="Cadherin" evidence="19">
    <location>
        <begin position="1725"/>
        <end position="1846"/>
    </location>
</feature>
<feature type="domain" description="Cadherin" evidence="19">
    <location>
        <begin position="1628"/>
        <end position="1725"/>
    </location>
</feature>
<comment type="function">
    <text evidence="15">Cadherins are calcium-dependent cell adhesion proteins.</text>
</comment>
<gene>
    <name evidence="20" type="primary">si:dkey-22o22.2</name>
</gene>
<keyword evidence="6 12" id="KW-0106">Calcium</keyword>
<evidence type="ECO:0000256" key="10">
    <source>
        <dbReference type="ARBA" id="ARBA00023157"/>
    </source>
</evidence>
<dbReference type="InterPro" id="IPR000742">
    <property type="entry name" value="EGF"/>
</dbReference>
<feature type="transmembrane region" description="Helical" evidence="16">
    <location>
        <begin position="2647"/>
        <end position="2668"/>
    </location>
</feature>
<evidence type="ECO:0000256" key="1">
    <source>
        <dbReference type="ARBA" id="ARBA00004167"/>
    </source>
</evidence>
<dbReference type="FunFam" id="2.60.40.60:FF:000232">
    <property type="entry name" value="Neural-cadherin"/>
    <property type="match status" value="1"/>
</dbReference>
<dbReference type="FunFam" id="2.60.40.60:FF:000196">
    <property type="entry name" value="Si:dkey-22o22.2"/>
    <property type="match status" value="1"/>
</dbReference>
<dbReference type="FunFam" id="2.60.40.60:FF:000299">
    <property type="entry name" value="Predicted protein"/>
    <property type="match status" value="1"/>
</dbReference>
<evidence type="ECO:0000256" key="15">
    <source>
        <dbReference type="RuleBase" id="RU004357"/>
    </source>
</evidence>
<dbReference type="GO" id="GO:0035332">
    <property type="term" value="P:positive regulation of hippo signaling"/>
    <property type="evidence" value="ECO:0007669"/>
    <property type="project" value="UniProtKB-ARBA"/>
</dbReference>
<reference evidence="20" key="1">
    <citation type="submission" date="2021-06" db="EMBL/GenBank/DDBJ databases">
        <authorList>
            <consortium name="Wellcome Sanger Institute Data Sharing"/>
        </authorList>
    </citation>
    <scope>NUCLEOTIDE SEQUENCE [LARGE SCALE GENOMIC DNA]</scope>
</reference>
<dbReference type="InterPro" id="IPR020894">
    <property type="entry name" value="Cadherin_CS"/>
</dbReference>
<keyword evidence="8 16" id="KW-1133">Transmembrane helix</keyword>
<feature type="domain" description="Cadherin" evidence="19">
    <location>
        <begin position="551"/>
        <end position="643"/>
    </location>
</feature>
<dbReference type="Gene3D" id="2.60.40.60">
    <property type="entry name" value="Cadherins"/>
    <property type="match status" value="15"/>
</dbReference>
<evidence type="ECO:0000256" key="12">
    <source>
        <dbReference type="PROSITE-ProRule" id="PRU00043"/>
    </source>
</evidence>
<dbReference type="InterPro" id="IPR000233">
    <property type="entry name" value="Cadherin_Y-type_LIR"/>
</dbReference>
<evidence type="ECO:0000259" key="18">
    <source>
        <dbReference type="PROSITE" id="PS50026"/>
    </source>
</evidence>
<feature type="domain" description="Cadherin" evidence="19">
    <location>
        <begin position="860"/>
        <end position="959"/>
    </location>
</feature>
<dbReference type="InterPro" id="IPR015919">
    <property type="entry name" value="Cadherin-like_sf"/>
</dbReference>
<reference evidence="20" key="3">
    <citation type="submission" date="2025-09" db="UniProtKB">
        <authorList>
            <consortium name="Ensembl"/>
        </authorList>
    </citation>
    <scope>IDENTIFICATION</scope>
</reference>
<dbReference type="PROSITE" id="PS00232">
    <property type="entry name" value="CADHERIN_1"/>
    <property type="match status" value="6"/>
</dbReference>
<dbReference type="PROSITE" id="PS50025">
    <property type="entry name" value="LAM_G_DOMAIN"/>
    <property type="match status" value="2"/>
</dbReference>
<evidence type="ECO:0000256" key="2">
    <source>
        <dbReference type="ARBA" id="ARBA00022536"/>
    </source>
</evidence>
<dbReference type="PROSITE" id="PS50268">
    <property type="entry name" value="CADHERIN_2"/>
    <property type="match status" value="13"/>
</dbReference>
<dbReference type="SUPFAM" id="SSF57196">
    <property type="entry name" value="EGF/Laminin"/>
    <property type="match status" value="1"/>
</dbReference>
<dbReference type="FunFam" id="2.10.25.10:FF:000562">
    <property type="entry name" value="Neural-cadherin"/>
    <property type="match status" value="1"/>
</dbReference>
<feature type="transmembrane region" description="Helical" evidence="16">
    <location>
        <begin position="2736"/>
        <end position="2758"/>
    </location>
</feature>
<keyword evidence="7 14" id="KW-0130">Cell adhesion</keyword>
<dbReference type="SMART" id="SM00179">
    <property type="entry name" value="EGF_CA"/>
    <property type="match status" value="3"/>
</dbReference>
<evidence type="ECO:0000259" key="19">
    <source>
        <dbReference type="PROSITE" id="PS50268"/>
    </source>
</evidence>
<feature type="domain" description="Cadherin" evidence="19">
    <location>
        <begin position="754"/>
        <end position="859"/>
    </location>
</feature>
<protein>
    <submittedName>
        <fullName evidence="20">Si:dkey-22o22.2</fullName>
    </submittedName>
</protein>
<dbReference type="Pfam" id="PF02210">
    <property type="entry name" value="Laminin_G_2"/>
    <property type="match status" value="2"/>
</dbReference>
<feature type="domain" description="Cadherin" evidence="19">
    <location>
        <begin position="1409"/>
        <end position="1511"/>
    </location>
</feature>
<feature type="domain" description="EGF-like" evidence="18">
    <location>
        <begin position="2593"/>
        <end position="2630"/>
    </location>
</feature>
<dbReference type="FunFam" id="2.60.40.60:FF:000224">
    <property type="entry name" value="Si:dkey-22o22.2"/>
    <property type="match status" value="1"/>
</dbReference>
<dbReference type="InterPro" id="IPR001791">
    <property type="entry name" value="Laminin_G"/>
</dbReference>
<name>A0A8C4TEZ4_ERPCA</name>
<keyword evidence="9 16" id="KW-0472">Membrane</keyword>
<reference evidence="20" key="2">
    <citation type="submission" date="2025-08" db="UniProtKB">
        <authorList>
            <consortium name="Ensembl"/>
        </authorList>
    </citation>
    <scope>IDENTIFICATION</scope>
</reference>
<dbReference type="PANTHER" id="PTHR24026">
    <property type="entry name" value="FAT ATYPICAL CADHERIN-RELATED"/>
    <property type="match status" value="1"/>
</dbReference>
<dbReference type="InterPro" id="IPR001881">
    <property type="entry name" value="EGF-like_Ca-bd_dom"/>
</dbReference>
<organism evidence="20 21">
    <name type="scientific">Erpetoichthys calabaricus</name>
    <name type="common">Rope fish</name>
    <name type="synonym">Calamoichthys calabaricus</name>
    <dbReference type="NCBI Taxonomy" id="27687"/>
    <lineage>
        <taxon>Eukaryota</taxon>
        <taxon>Metazoa</taxon>
        <taxon>Chordata</taxon>
        <taxon>Craniata</taxon>
        <taxon>Vertebrata</taxon>
        <taxon>Euteleostomi</taxon>
        <taxon>Actinopterygii</taxon>
        <taxon>Polypteriformes</taxon>
        <taxon>Polypteridae</taxon>
        <taxon>Erpetoichthys</taxon>
    </lineage>
</organism>
<evidence type="ECO:0000256" key="6">
    <source>
        <dbReference type="ARBA" id="ARBA00022837"/>
    </source>
</evidence>
<dbReference type="GO" id="GO:0045216">
    <property type="term" value="P:cell-cell junction organization"/>
    <property type="evidence" value="ECO:0007669"/>
    <property type="project" value="UniProtKB-ARBA"/>
</dbReference>
<keyword evidence="4" id="KW-0732">Signal</keyword>
<evidence type="ECO:0000256" key="5">
    <source>
        <dbReference type="ARBA" id="ARBA00022737"/>
    </source>
</evidence>
<accession>A0A8C4TEZ4</accession>
<feature type="domain" description="Cadherin" evidence="19">
    <location>
        <begin position="1291"/>
        <end position="1397"/>
    </location>
</feature>
<dbReference type="FunFam" id="2.60.40.60:FF:000035">
    <property type="entry name" value="Protocadherin Fat 3"/>
    <property type="match status" value="1"/>
</dbReference>
<comment type="subcellular location">
    <subcellularLocation>
        <location evidence="14">Cell membrane</location>
        <topology evidence="14">Single-pass type I membrane protein</topology>
    </subcellularLocation>
    <subcellularLocation>
        <location evidence="1">Membrane</location>
        <topology evidence="1">Single-pass membrane protein</topology>
    </subcellularLocation>
</comment>
<feature type="disulfide bond" evidence="13">
    <location>
        <begin position="2620"/>
        <end position="2629"/>
    </location>
</feature>
<dbReference type="GO" id="GO:0007156">
    <property type="term" value="P:homophilic cell adhesion via plasma membrane adhesion molecules"/>
    <property type="evidence" value="ECO:0007669"/>
    <property type="project" value="InterPro"/>
</dbReference>
<feature type="domain" description="Cadherin" evidence="19">
    <location>
        <begin position="1512"/>
        <end position="1619"/>
    </location>
</feature>
<feature type="domain" description="Cadherin" evidence="19">
    <location>
        <begin position="1189"/>
        <end position="1290"/>
    </location>
</feature>
<dbReference type="CDD" id="cd00110">
    <property type="entry name" value="LamG"/>
    <property type="match status" value="2"/>
</dbReference>
<dbReference type="CDD" id="cd00054">
    <property type="entry name" value="EGF_CA"/>
    <property type="match status" value="3"/>
</dbReference>
<keyword evidence="3 14" id="KW-0812">Transmembrane</keyword>
<evidence type="ECO:0000256" key="7">
    <source>
        <dbReference type="ARBA" id="ARBA00022889"/>
    </source>
</evidence>
<feature type="domain" description="EGF-like" evidence="18">
    <location>
        <begin position="2089"/>
        <end position="2128"/>
    </location>
</feature>
<dbReference type="FunFam" id="2.60.40.60:FF:000136">
    <property type="entry name" value="Neural-cadherin"/>
    <property type="match status" value="1"/>
</dbReference>
<evidence type="ECO:0000256" key="16">
    <source>
        <dbReference type="SAM" id="Phobius"/>
    </source>
</evidence>
<feature type="domain" description="Cadherin" evidence="19">
    <location>
        <begin position="1074"/>
        <end position="1188"/>
    </location>
</feature>
<dbReference type="Pfam" id="PF01049">
    <property type="entry name" value="CADH_Y-type_LIR"/>
    <property type="match status" value="1"/>
</dbReference>
<dbReference type="Pfam" id="PF00008">
    <property type="entry name" value="EGF"/>
    <property type="match status" value="1"/>
</dbReference>
<dbReference type="FunFam" id="2.60.40.60:FF:000020">
    <property type="entry name" value="Dachsous cadherin-related 1b"/>
    <property type="match status" value="1"/>
</dbReference>
<sequence>MSGISGIIVLSEHSVIFCLSLFAFVKSVLGENVLYGYVEKSSPPESEVVGAFASVRGVCPGVPLESALTLDLEGDAAPYFSLLYDEEKGEIFLKTAKPLYREPQSAYTVNARVTSKTCNQTLLVNVRVLSKYARTPFFIADRLTVKVNELLPIGSELARLKARAGQNATLVYYASPENPLLFVVPKTGQIILVGSLLDSKYINLTVFAKCTGHPELQSDPALIQIHVEKYNSSERIPNKRPSRMVTDDIFYTVNISDDAKIGDVIFTVPGLEFARMTIEAISEDDCLVHIERDTGRVYLAKTLKGSADVVVKVHDLQGKKWHFCHLSLIAPGMSSLEWTMYPFPYLAAVSLNATKGTTIYHLSVRHRGNGGFTATMEYFLIEGGSGLFEVDKVTGEIRTTGKTLVLHTEHVLTVQAVEELGRQDHYASVSILVGSRPPQFTNSSYTVFISENTASGKVVAIVEAVSFQNQPLLYYLLSNPSSLFSMNQETGELSVLHSVDYESEHHLYHLLIQAQELGTSLNSVTELVLNINDENDCTPEFQHSIYSRDNIPETVPLGTSLLNVYAKDCDSGPNAELSYFINNFDFDITNQGVISPRKQLNYERLNHMYEFVVMATDKGYPPRTGTASVRIHMSNCNDEAPVFSQAIYKTFLSEDAGPDSFVAIVHAKDLDGDYVSYAIAEGNDDGNFEMDSHRGIIKLCKNPSPRLRGPQYVLNISAMDDNASGGPQALFSFAQVIVGIYDINNNKPDFHKCSSYSENILVLENQPPGTFILQVEAHDPDLGINGQVKYGIMSRDGSKSGFLIDPNTGIITTALSFDREKQKEFTLSITATDLAQDPLTGFCQITIMIADENDNDPKFENNYYQSFLREDTPVGTSFLRAAAHDEDLWLNAAITYSFSNQQPKYFNISPNTGWISVNYPISQMSQITCQIIATDGGNRSSTVNLTVTITSIHNQPPQWESQEYWVTIPENIIRDTKILNFRAVSYLGDGGPAVTYNLENGQVPESNMQVRFHIKANQDDGSASIFVAEPLDFETTNFYRLRIRAQTVAAVPLSSFATVYITISDVNDNVPFFMSSIFEAAVSEGSKIGTSIAKVFAKDLDSGQHGMVNYKILKDVNKDYLLFDIDIKTGTIYITASLDREQKETYLIELQSQDNSESSRTGLHGEPNTDTAYLRIFVTDVNDNTPVFPQSVYEVSLGEDEDVGYVVITVTANDEDEGANAKIWYHITSGNVNETFGVEPDTGIIYITHCLNYEQEQRYELKLVASDGKWEDQTLVIVNVINRNDEVPVFNQNEYHGSVEEELNVLPVFVLQVSAIDPDWEADQSALRYSLHGQGANSEFTIEEMTGRIYAEKKLDREKHSVWHFLVLATDENGEGLTGFADVIVEVQDVNDNPPRFLCATNGCFIGCVPENSPADTSIMEMIATDVDARETGKNSVLIYKIIQNVHNDVNLNLFSIHPSTGTIYNVRKTLDREQNDKYFVIVEAMDGGGLTGTGTATILVSDINDHAPIFTQTFYISSIPETLDINSKVLVISATDLDMGENALMTFSIVAGDDDHRFFIETDKANKCAVIRLKTKVDFEKPQDRHFNMTVKVEDMNFFSLAYCVIHVEDSNDNTPDFFPQFYDSGTLPENVSIGTVVTQVTAVDLDFGSNGQFLYSLAPESDPFDQFLVNNEGWILVGDALDHEKCSHHRLMVYATDMGHPPLTGSAVVLLTVQDINDNGPEFEMSYQPVVWENDAAPQVIPMNDTSLLLHAKDRDTVLNGPPFTFQFLSESQENQSGFNLTDLRNGSAYITALHTFDREEKKIYYLPILITDSGHPPMSSTNTLTIIIGDRNDHPHKAGHTEFIVYTYEGILPSTHLGQVYSPDPDDWDIKNYRSEGNPYRLFFLDENSGFLSTVEGTPTGTYNLRVKVTDGCWPDVVSTVKVVIQELPKEAIRNAGSLRITNTTAEEFISLQEGESKYSKLKNLLSETIPAEIDNIHLFSITDVKQHYREVNVWFAAHGSSYYTAEKLNGNVAANKEKLETALNMHISHVGIDECKNHKCIHKAGCSSNVSFSNKLTRVRAKNTSLLSITVFSKAQCTCSARERHYLSCSLYPSNPCLNGGTCTDSDLGYRCTCHPMFDGPDCEQMHHTFRGHGYAWFDPIKLCFDSHISLEFITENGNGLLLYNGPVGLPKPGDKEDFIALELKNGIPALSISHGRGALKLQLSSKINVSDHRWHRIDIISDGKVCYRVHTLNEVEETRIDILQPDLIICKATEITSGLYFARFLNVNQPLQLGGLKQSVLFQRTMLQFKGFTGCIGNLVVDNKVYDLGSPVESMGSSPGCTLTDPMCQAAGEPLCGLNGRCLGQWESFSCDCHPGYSGHKCEKRLQEWSFEKNSQLWYSLRGADNPHKTQVQLLARTRSPSSTLLHMASLDNSEYITLEVNEGHFGIRAGFGDGEYSLSLQVVRIDNGQWVFLSMDRYDSRFTLQLDQGGGMRQISATLGNKRKTYIGSFNVFIGNSPFRNKETHFEGCLRDIRINGHSLPLDEQNTEFITVTDRKAVFSGCHSDACSTKPCYSPLQCVDIWRHHECRCPTGEITLSDNVSGVQHCAPSLCSKSPCHNGGICIMDSPGTFICHCMDGFKGQWCEISLLKSSKIAALSPSSILAISMCLLIFIAVLVAVTVWHQKGTTRRFRKNVVYHIPTENESWENIRENVLNYNEEGGGEQDQVRKQYLNEFLLEPQKLTCPIFRQTICFYPVEYSIIFCLCIFFSFWFINVSTTSASSSEFKSHVSRVIWEADNDTETYPMDTLHIFCLEGLASSVGTLSSLESELGENSFNYIYINECGVRFDKLRDLYQQNQFSLTQLEQLEM</sequence>